<name>A0A8J2FWM4_9BACT</name>
<dbReference type="Proteomes" id="UP000663859">
    <property type="component" value="Unassembled WGS sequence"/>
</dbReference>
<dbReference type="EMBL" id="CAJNOB010000028">
    <property type="protein sequence ID" value="CAF0700206.1"/>
    <property type="molecule type" value="Genomic_DNA"/>
</dbReference>
<evidence type="ECO:0000256" key="2">
    <source>
        <dbReference type="SAM" id="Phobius"/>
    </source>
</evidence>
<feature type="region of interest" description="Disordered" evidence="1">
    <location>
        <begin position="1"/>
        <end position="29"/>
    </location>
</feature>
<dbReference type="RefSeq" id="WP_174583392.1">
    <property type="nucleotide sequence ID" value="NZ_CAJNOB010000028.1"/>
</dbReference>
<keyword evidence="2" id="KW-0812">Transmembrane</keyword>
<keyword evidence="2" id="KW-1133">Transmembrane helix</keyword>
<feature type="compositionally biased region" description="Basic and acidic residues" evidence="1">
    <location>
        <begin position="1"/>
        <end position="18"/>
    </location>
</feature>
<keyword evidence="2" id="KW-0472">Membrane</keyword>
<evidence type="ECO:0000256" key="1">
    <source>
        <dbReference type="SAM" id="MobiDB-lite"/>
    </source>
</evidence>
<keyword evidence="4" id="KW-1185">Reference proteome</keyword>
<evidence type="ECO:0000313" key="4">
    <source>
        <dbReference type="Proteomes" id="UP000663859"/>
    </source>
</evidence>
<proteinExistence type="predicted"/>
<sequence length="68" mass="7578">MRTNPRVEEGHTPVKETRPVTQNPPLDDGGGWDVEARKFLRLGVIVVWEGAWILGICFILTLLAASIH</sequence>
<evidence type="ECO:0000313" key="3">
    <source>
        <dbReference type="EMBL" id="CAF0700206.1"/>
    </source>
</evidence>
<dbReference type="AlphaFoldDB" id="A0A8J2FWM4"/>
<reference evidence="3" key="1">
    <citation type="submission" date="2021-02" db="EMBL/GenBank/DDBJ databases">
        <authorList>
            <person name="Cremers G."/>
            <person name="Picone N."/>
        </authorList>
    </citation>
    <scope>NUCLEOTIDE SEQUENCE</scope>
    <source>
        <strain evidence="3">PQ17</strain>
    </source>
</reference>
<gene>
    <name evidence="3" type="ORF">MPNT_340003</name>
</gene>
<protein>
    <submittedName>
        <fullName evidence="3">Uncharacterized protein</fullName>
    </submittedName>
</protein>
<accession>A0A8J2FWM4</accession>
<feature type="transmembrane region" description="Helical" evidence="2">
    <location>
        <begin position="42"/>
        <end position="65"/>
    </location>
</feature>
<organism evidence="3 4">
    <name type="scientific">Candidatus Methylacidithermus pantelleriae</name>
    <dbReference type="NCBI Taxonomy" id="2744239"/>
    <lineage>
        <taxon>Bacteria</taxon>
        <taxon>Pseudomonadati</taxon>
        <taxon>Verrucomicrobiota</taxon>
        <taxon>Methylacidiphilae</taxon>
        <taxon>Methylacidiphilales</taxon>
        <taxon>Methylacidiphilaceae</taxon>
        <taxon>Candidatus Methylacidithermus</taxon>
    </lineage>
</organism>
<comment type="caution">
    <text evidence="3">The sequence shown here is derived from an EMBL/GenBank/DDBJ whole genome shotgun (WGS) entry which is preliminary data.</text>
</comment>